<keyword evidence="2" id="KW-0472">Membrane</keyword>
<keyword evidence="2" id="KW-0812">Transmembrane</keyword>
<reference evidence="3 4" key="1">
    <citation type="submission" date="2023-03" db="EMBL/GenBank/DDBJ databases">
        <title>Host association and intracellularity evolved multiple times independently in the Rickettsiales.</title>
        <authorList>
            <person name="Castelli M."/>
            <person name="Nardi T."/>
            <person name="Gammuto L."/>
            <person name="Bellinzona G."/>
            <person name="Sabaneyeva E."/>
            <person name="Potekhin A."/>
            <person name="Serra V."/>
            <person name="Petroni G."/>
            <person name="Sassera D."/>
        </authorList>
    </citation>
    <scope>NUCLEOTIDE SEQUENCE [LARGE SCALE GENOMIC DNA]</scope>
    <source>
        <strain evidence="3 4">Sr 2-6</strain>
    </source>
</reference>
<keyword evidence="2" id="KW-1133">Transmembrane helix</keyword>
<name>A0ABU5NAP1_9RICK</name>
<accession>A0ABU5NAP1</accession>
<evidence type="ECO:0000313" key="4">
    <source>
        <dbReference type="Proteomes" id="UP001291687"/>
    </source>
</evidence>
<proteinExistence type="predicted"/>
<dbReference type="EMBL" id="JARJFB010000006">
    <property type="protein sequence ID" value="MEA0970224.1"/>
    <property type="molecule type" value="Genomic_DNA"/>
</dbReference>
<evidence type="ECO:0000313" key="3">
    <source>
        <dbReference type="EMBL" id="MEA0970224.1"/>
    </source>
</evidence>
<gene>
    <name evidence="3" type="ORF">Megvenef_00176</name>
</gene>
<evidence type="ECO:0008006" key="5">
    <source>
        <dbReference type="Google" id="ProtNLM"/>
    </source>
</evidence>
<sequence length="395" mass="42914">MSKTSSKNAKVDYVLGSGASGARTDVTKDILPKLASKTPPKVIYTGPWANSKFLDDIEKNNKAKGNKKIFWVFGENDVDKQKANSRSIRTGSANQASVLNGRAHKEYNEYAVGVVTTKYGAAPLSESFKQSLEDLYDTAAKNPDAVFIVPATFDKQGNLSQVNIGTGIAANSLAPESVKEMTDAIQTVLSNIAQGIRETVPDIVLKPKTIQIKETTPIKQQLPAKKIATKEEREKTELISPKPIPVPTQLDVPLERPVPINVPLKTSIKGKKNTEQPVLLTSQSKNNAKSINKSAGAELWHKIKKNPWKAIGVVLLAAVWPIGTAVAGTIMAGVMVKSVYDSRVNKQSNQAELHSPASSRQSIPHRKQRSQISPPLTPNMNKGRNKSKSGGERMR</sequence>
<feature type="compositionally biased region" description="Polar residues" evidence="1">
    <location>
        <begin position="347"/>
        <end position="362"/>
    </location>
</feature>
<protein>
    <recommendedName>
        <fullName evidence="5">SGNH/GDSL hydrolase family protein</fullName>
    </recommendedName>
</protein>
<feature type="region of interest" description="Disordered" evidence="1">
    <location>
        <begin position="347"/>
        <end position="395"/>
    </location>
</feature>
<organism evidence="3 4">
    <name type="scientific">Candidatus Megaera venefica</name>
    <dbReference type="NCBI Taxonomy" id="2055910"/>
    <lineage>
        <taxon>Bacteria</taxon>
        <taxon>Pseudomonadati</taxon>
        <taxon>Pseudomonadota</taxon>
        <taxon>Alphaproteobacteria</taxon>
        <taxon>Rickettsiales</taxon>
        <taxon>Rickettsiaceae</taxon>
        <taxon>Candidatus Megaera</taxon>
    </lineage>
</organism>
<feature type="compositionally biased region" description="Polar residues" evidence="1">
    <location>
        <begin position="370"/>
        <end position="382"/>
    </location>
</feature>
<evidence type="ECO:0000256" key="1">
    <source>
        <dbReference type="SAM" id="MobiDB-lite"/>
    </source>
</evidence>
<dbReference type="Proteomes" id="UP001291687">
    <property type="component" value="Unassembled WGS sequence"/>
</dbReference>
<comment type="caution">
    <text evidence="3">The sequence shown here is derived from an EMBL/GenBank/DDBJ whole genome shotgun (WGS) entry which is preliminary data.</text>
</comment>
<feature type="transmembrane region" description="Helical" evidence="2">
    <location>
        <begin position="310"/>
        <end position="336"/>
    </location>
</feature>
<keyword evidence="4" id="KW-1185">Reference proteome</keyword>
<dbReference type="RefSeq" id="WP_322776128.1">
    <property type="nucleotide sequence ID" value="NZ_JARJFB010000006.1"/>
</dbReference>
<evidence type="ECO:0000256" key="2">
    <source>
        <dbReference type="SAM" id="Phobius"/>
    </source>
</evidence>